<dbReference type="Proteomes" id="UP000225972">
    <property type="component" value="Unassembled WGS sequence"/>
</dbReference>
<dbReference type="EMBL" id="FXXP01000002">
    <property type="protein sequence ID" value="SMX29479.1"/>
    <property type="molecule type" value="Genomic_DNA"/>
</dbReference>
<evidence type="ECO:0000256" key="1">
    <source>
        <dbReference type="SAM" id="SignalP"/>
    </source>
</evidence>
<keyword evidence="3" id="KW-1185">Reference proteome</keyword>
<sequence length="155" mass="16936">MTVKSLLFAAAVQIHFASIAIAEVTNPLVDNLADLMIDVIEREYALQSPDIVPQPSPKLDPVAEMGLAPFSENGRTVQVAVAREISPETLILLPDVADCDKLGPWFVGLSFKRDYSAFFAQSEGRLRLCSQANSGWVSVRTKKGTVAHLLLKLQE</sequence>
<proteinExistence type="predicted"/>
<name>A0A238JFQ0_9RHOB</name>
<accession>A0A238JFQ0</accession>
<reference evidence="3" key="1">
    <citation type="submission" date="2017-05" db="EMBL/GenBank/DDBJ databases">
        <authorList>
            <person name="Rodrigo-Torres L."/>
            <person name="Arahal R. D."/>
            <person name="Lucena T."/>
        </authorList>
    </citation>
    <scope>NUCLEOTIDE SEQUENCE [LARGE SCALE GENOMIC DNA]</scope>
    <source>
        <strain evidence="3">CECT 8649</strain>
    </source>
</reference>
<dbReference type="AlphaFoldDB" id="A0A238JFQ0"/>
<feature type="chain" id="PRO_5013280330" evidence="1">
    <location>
        <begin position="23"/>
        <end position="155"/>
    </location>
</feature>
<feature type="signal peptide" evidence="1">
    <location>
        <begin position="1"/>
        <end position="22"/>
    </location>
</feature>
<evidence type="ECO:0000313" key="2">
    <source>
        <dbReference type="EMBL" id="SMX29479.1"/>
    </source>
</evidence>
<protein>
    <submittedName>
        <fullName evidence="2">Uncharacterized protein</fullName>
    </submittedName>
</protein>
<gene>
    <name evidence="2" type="ORF">TRP8649_03615</name>
</gene>
<organism evidence="2 3">
    <name type="scientific">Pelagimonas phthalicica</name>
    <dbReference type="NCBI Taxonomy" id="1037362"/>
    <lineage>
        <taxon>Bacteria</taxon>
        <taxon>Pseudomonadati</taxon>
        <taxon>Pseudomonadota</taxon>
        <taxon>Alphaproteobacteria</taxon>
        <taxon>Rhodobacterales</taxon>
        <taxon>Roseobacteraceae</taxon>
        <taxon>Pelagimonas</taxon>
    </lineage>
</organism>
<evidence type="ECO:0000313" key="3">
    <source>
        <dbReference type="Proteomes" id="UP000225972"/>
    </source>
</evidence>
<dbReference type="RefSeq" id="WP_099247525.1">
    <property type="nucleotide sequence ID" value="NZ_FXXP01000002.1"/>
</dbReference>
<keyword evidence="1" id="KW-0732">Signal</keyword>